<dbReference type="RefSeq" id="WP_090246681.1">
    <property type="nucleotide sequence ID" value="NZ_FNOU01000024.1"/>
</dbReference>
<evidence type="ECO:0000313" key="1">
    <source>
        <dbReference type="EMBL" id="SDY29001.1"/>
    </source>
</evidence>
<dbReference type="EMBL" id="FNOU01000024">
    <property type="protein sequence ID" value="SDY29001.1"/>
    <property type="molecule type" value="Genomic_DNA"/>
</dbReference>
<proteinExistence type="predicted"/>
<dbReference type="AlphaFoldDB" id="A0A1H3IMT9"/>
<keyword evidence="2" id="KW-1185">Reference proteome</keyword>
<dbReference type="OrthoDB" id="1655904at2"/>
<dbReference type="Pfam" id="PF17318">
    <property type="entry name" value="DUF5361"/>
    <property type="match status" value="1"/>
</dbReference>
<organism evidence="1 2">
    <name type="scientific">Eubacterium barkeri</name>
    <name type="common">Clostridium barkeri</name>
    <dbReference type="NCBI Taxonomy" id="1528"/>
    <lineage>
        <taxon>Bacteria</taxon>
        <taxon>Bacillati</taxon>
        <taxon>Bacillota</taxon>
        <taxon>Clostridia</taxon>
        <taxon>Eubacteriales</taxon>
        <taxon>Eubacteriaceae</taxon>
        <taxon>Eubacterium</taxon>
    </lineage>
</organism>
<gene>
    <name evidence="1" type="ORF">SAMN04488579_12410</name>
</gene>
<sequence>MWLAALRGKYPAELRADFRQYYHVSADDIGSGISVAEAADLAAMLPVRSRCMSAEKPELSWDIDHYLLAKISDTLAYFFWCNTEDGVKGINRPSMIERPGQESKTEQGRTPLTIEECSEILSRKRVDLNGN</sequence>
<accession>A0A1H3IMT9</accession>
<reference evidence="2" key="1">
    <citation type="submission" date="2016-10" db="EMBL/GenBank/DDBJ databases">
        <authorList>
            <person name="Varghese N."/>
            <person name="Submissions S."/>
        </authorList>
    </citation>
    <scope>NUCLEOTIDE SEQUENCE [LARGE SCALE GENOMIC DNA]</scope>
    <source>
        <strain evidence="2">VPI 5359</strain>
    </source>
</reference>
<dbReference type="STRING" id="1528.SAMN04488579_12410"/>
<evidence type="ECO:0000313" key="2">
    <source>
        <dbReference type="Proteomes" id="UP000199652"/>
    </source>
</evidence>
<dbReference type="InterPro" id="IPR035286">
    <property type="entry name" value="DUF5361"/>
</dbReference>
<dbReference type="Proteomes" id="UP000199652">
    <property type="component" value="Unassembled WGS sequence"/>
</dbReference>
<protein>
    <submittedName>
        <fullName evidence="1">Uncharacterized protein</fullName>
    </submittedName>
</protein>
<name>A0A1H3IMT9_EUBBA</name>